<feature type="domain" description="EAL" evidence="1">
    <location>
        <begin position="1"/>
        <end position="228"/>
    </location>
</feature>
<dbReference type="EMBL" id="CP058952">
    <property type="protein sequence ID" value="QLI83225.1"/>
    <property type="molecule type" value="Genomic_DNA"/>
</dbReference>
<name>A0A7D5ZFY8_9NEIS</name>
<evidence type="ECO:0000313" key="2">
    <source>
        <dbReference type="EMBL" id="QLI83225.1"/>
    </source>
</evidence>
<evidence type="ECO:0000259" key="1">
    <source>
        <dbReference type="PROSITE" id="PS50883"/>
    </source>
</evidence>
<accession>A0A7D5ZFY8</accession>
<dbReference type="PANTHER" id="PTHR33121:SF76">
    <property type="entry name" value="SIGNALING PROTEIN"/>
    <property type="match status" value="1"/>
</dbReference>
<dbReference type="InterPro" id="IPR050706">
    <property type="entry name" value="Cyclic-di-GMP_PDE-like"/>
</dbReference>
<dbReference type="PANTHER" id="PTHR33121">
    <property type="entry name" value="CYCLIC DI-GMP PHOSPHODIESTERASE PDEF"/>
    <property type="match status" value="1"/>
</dbReference>
<sequence>MLDQQRFGVEYQPLINPHTGDIVAYEALARFYDRAGQTLRTDWVFWALHDSPLTLFQTEYQMKQLQMAHAPDAPLFVNLDPDAYQVVDEPGQANPLVQLLRRRGDVVIEIIENSDIGDARQSMQMAEVLAQQGIPLALDDIGAPHSMLSLPLLIQVDCLKFDRSWFNQLDCPKQQSALLSLIAYARETGKQTVLEGVENEAQLARACALGVDLVQGFLFRPLFIAYRK</sequence>
<evidence type="ECO:0000313" key="3">
    <source>
        <dbReference type="Proteomes" id="UP000510822"/>
    </source>
</evidence>
<dbReference type="AlphaFoldDB" id="A0A7D5ZFY8"/>
<dbReference type="Gene3D" id="3.20.20.450">
    <property type="entry name" value="EAL domain"/>
    <property type="match status" value="1"/>
</dbReference>
<keyword evidence="3" id="KW-1185">Reference proteome</keyword>
<reference evidence="2 3" key="1">
    <citation type="journal article" date="2016" name="Int. J. Syst. Evol. Microbiol.">
        <title>Chitinibacter fontanus sp. nov., isolated from a spring.</title>
        <authorList>
            <person name="Sheu S.Y."/>
            <person name="Li Y.S."/>
            <person name="Young C.C."/>
            <person name="Chen W.M."/>
        </authorList>
    </citation>
    <scope>NUCLEOTIDE SEQUENCE [LARGE SCALE GENOMIC DNA]</scope>
    <source>
        <strain evidence="2 3">STM-7</strain>
    </source>
</reference>
<dbReference type="CDD" id="cd01948">
    <property type="entry name" value="EAL"/>
    <property type="match status" value="1"/>
</dbReference>
<dbReference type="GO" id="GO:0071111">
    <property type="term" value="F:cyclic-guanylate-specific phosphodiesterase activity"/>
    <property type="evidence" value="ECO:0007669"/>
    <property type="project" value="InterPro"/>
</dbReference>
<organism evidence="2 3">
    <name type="scientific">Chitinibacter fontanus</name>
    <dbReference type="NCBI Taxonomy" id="1737446"/>
    <lineage>
        <taxon>Bacteria</taxon>
        <taxon>Pseudomonadati</taxon>
        <taxon>Pseudomonadota</taxon>
        <taxon>Betaproteobacteria</taxon>
        <taxon>Neisseriales</taxon>
        <taxon>Chitinibacteraceae</taxon>
        <taxon>Chitinibacter</taxon>
    </lineage>
</organism>
<dbReference type="KEGG" id="cfon:HZU75_08645"/>
<dbReference type="PROSITE" id="PS50883">
    <property type="entry name" value="EAL"/>
    <property type="match status" value="1"/>
</dbReference>
<dbReference type="Proteomes" id="UP000510822">
    <property type="component" value="Chromosome"/>
</dbReference>
<dbReference type="Pfam" id="PF00563">
    <property type="entry name" value="EAL"/>
    <property type="match status" value="1"/>
</dbReference>
<dbReference type="SUPFAM" id="SSF141868">
    <property type="entry name" value="EAL domain-like"/>
    <property type="match status" value="1"/>
</dbReference>
<gene>
    <name evidence="2" type="ORF">HZU75_08645</name>
</gene>
<dbReference type="InterPro" id="IPR001633">
    <property type="entry name" value="EAL_dom"/>
</dbReference>
<dbReference type="SMART" id="SM00052">
    <property type="entry name" value="EAL"/>
    <property type="match status" value="1"/>
</dbReference>
<protein>
    <submittedName>
        <fullName evidence="2">EAL domain-containing protein</fullName>
    </submittedName>
</protein>
<dbReference type="InterPro" id="IPR035919">
    <property type="entry name" value="EAL_sf"/>
</dbReference>
<proteinExistence type="predicted"/>